<organism evidence="1 2">
    <name type="scientific">Pseudomonas aeruginosa</name>
    <dbReference type="NCBI Taxonomy" id="287"/>
    <lineage>
        <taxon>Bacteria</taxon>
        <taxon>Pseudomonadati</taxon>
        <taxon>Pseudomonadota</taxon>
        <taxon>Gammaproteobacteria</taxon>
        <taxon>Pseudomonadales</taxon>
        <taxon>Pseudomonadaceae</taxon>
        <taxon>Pseudomonas</taxon>
    </lineage>
</organism>
<name>A0A367LXP6_PSEAI</name>
<dbReference type="AlphaFoldDB" id="A0A367LXP6"/>
<reference evidence="1 2" key="1">
    <citation type="submission" date="2018-07" db="EMBL/GenBank/DDBJ databases">
        <title>Mechanisms of high-level aminoglycoside resistance among Gram-negative pathogens in Brazil.</title>
        <authorList>
            <person name="Ballaben A.S."/>
            <person name="Darini A.L.C."/>
            <person name="Doi Y."/>
        </authorList>
    </citation>
    <scope>NUCLEOTIDE SEQUENCE [LARGE SCALE GENOMIC DNA]</scope>
    <source>
        <strain evidence="1 2">B2-305</strain>
    </source>
</reference>
<evidence type="ECO:0000313" key="1">
    <source>
        <dbReference type="EMBL" id="RCI69852.1"/>
    </source>
</evidence>
<evidence type="ECO:0000313" key="2">
    <source>
        <dbReference type="Proteomes" id="UP000253594"/>
    </source>
</evidence>
<accession>A0A367LXP6</accession>
<dbReference type="Proteomes" id="UP000253594">
    <property type="component" value="Unassembled WGS sequence"/>
</dbReference>
<sequence>MDGVGLVFNDDGTVTLRWDRQALEG</sequence>
<comment type="caution">
    <text evidence="1">The sequence shown here is derived from an EMBL/GenBank/DDBJ whole genome shotgun (WGS) entry which is preliminary data.</text>
</comment>
<gene>
    <name evidence="1" type="ORF">DT376_37735</name>
</gene>
<dbReference type="EMBL" id="QORE01002656">
    <property type="protein sequence ID" value="RCI69852.1"/>
    <property type="molecule type" value="Genomic_DNA"/>
</dbReference>
<protein>
    <submittedName>
        <fullName evidence="1">Uncharacterized protein</fullName>
    </submittedName>
</protein>
<proteinExistence type="predicted"/>